<sequence>MDLLPLLVVHCVLLGANAATTLPPDPTTASDVQNEVSSSSPPEQEYNISTCQSDKDVGSRFVLQRDFKQWFGALAACARQGMRLAVPRSPQEAAALGALLYETPDRPLPLGDVMTDAMFVGIHNIEQASDWHTLDGSLLSEAGYDLWLEGGAGECGALLGDGRYVRQPCHTRMRFACEARSSAAATARRLASGYEAVGDAGRFRLYEEPLAWGLALRRCEAEGGTLAVPASERHAGLLAGALFTRARANARLQRHGFFVGVTDLAQEDQWRTVAGVSLGAAGYSSWKPGEPSGGRRENCGVLLKDGRFADHSCTEPMPYCCQENIAASDSEDLVETRGRYRLHKKPLTWFEAVLACQRENGTLVSPVSREGELLTNMMNSNQHDMYGNRITKVSSIHVGIYDFFGNETWKSINEESQNLRQTVNYLKRRIQYPRTFDEYASPESNDYDDFDNHPLNEMFTVRHEYEGHKCVKMDYYGR</sequence>
<dbReference type="PANTHER" id="PTHR22799:SF1">
    <property type="entry name" value="C-TYPE LECTIN DOMAIN FAMILY 11 MEMBER A"/>
    <property type="match status" value="1"/>
</dbReference>
<dbReference type="CDD" id="cd00037">
    <property type="entry name" value="CLECT"/>
    <property type="match status" value="2"/>
</dbReference>
<evidence type="ECO:0000256" key="6">
    <source>
        <dbReference type="SAM" id="SignalP"/>
    </source>
</evidence>
<dbReference type="InterPro" id="IPR016186">
    <property type="entry name" value="C-type_lectin-like/link_sf"/>
</dbReference>
<dbReference type="Proteomes" id="UP001378592">
    <property type="component" value="Unassembled WGS sequence"/>
</dbReference>
<evidence type="ECO:0000256" key="3">
    <source>
        <dbReference type="ARBA" id="ARBA00022729"/>
    </source>
</evidence>
<proteinExistence type="predicted"/>
<protein>
    <recommendedName>
        <fullName evidence="7">C-type lectin domain-containing protein</fullName>
    </recommendedName>
</protein>
<keyword evidence="9" id="KW-1185">Reference proteome</keyword>
<gene>
    <name evidence="8" type="ORF">R5R35_014764</name>
</gene>
<evidence type="ECO:0000313" key="8">
    <source>
        <dbReference type="EMBL" id="KAK7867981.1"/>
    </source>
</evidence>
<comment type="subcellular location">
    <subcellularLocation>
        <location evidence="1">Secreted</location>
    </subcellularLocation>
</comment>
<keyword evidence="2" id="KW-0964">Secreted</keyword>
<evidence type="ECO:0000313" key="9">
    <source>
        <dbReference type="Proteomes" id="UP001378592"/>
    </source>
</evidence>
<dbReference type="SUPFAM" id="SSF56436">
    <property type="entry name" value="C-type lectin-like"/>
    <property type="match status" value="3"/>
</dbReference>
<comment type="caution">
    <text evidence="8">The sequence shown here is derived from an EMBL/GenBank/DDBJ whole genome shotgun (WGS) entry which is preliminary data.</text>
</comment>
<dbReference type="PROSITE" id="PS50041">
    <property type="entry name" value="C_TYPE_LECTIN_2"/>
    <property type="match status" value="2"/>
</dbReference>
<dbReference type="GO" id="GO:0008083">
    <property type="term" value="F:growth factor activity"/>
    <property type="evidence" value="ECO:0007669"/>
    <property type="project" value="TreeGrafter"/>
</dbReference>
<feature type="signal peptide" evidence="6">
    <location>
        <begin position="1"/>
        <end position="18"/>
    </location>
</feature>
<evidence type="ECO:0000256" key="4">
    <source>
        <dbReference type="ARBA" id="ARBA00022734"/>
    </source>
</evidence>
<feature type="compositionally biased region" description="Polar residues" evidence="5">
    <location>
        <begin position="30"/>
        <end position="48"/>
    </location>
</feature>
<accession>A0AAN9VQX9</accession>
<dbReference type="SMART" id="SM00034">
    <property type="entry name" value="CLECT"/>
    <property type="match status" value="2"/>
</dbReference>
<dbReference type="GO" id="GO:0005615">
    <property type="term" value="C:extracellular space"/>
    <property type="evidence" value="ECO:0007669"/>
    <property type="project" value="TreeGrafter"/>
</dbReference>
<feature type="domain" description="C-type lectin" evidence="7">
    <location>
        <begin position="203"/>
        <end position="322"/>
    </location>
</feature>
<dbReference type="InterPro" id="IPR051663">
    <property type="entry name" value="CLec_Tetranectin-domain"/>
</dbReference>
<dbReference type="PANTHER" id="PTHR22799">
    <property type="entry name" value="TETRANECTIN-RELATED"/>
    <property type="match status" value="1"/>
</dbReference>
<feature type="region of interest" description="Disordered" evidence="5">
    <location>
        <begin position="22"/>
        <end position="48"/>
    </location>
</feature>
<dbReference type="GO" id="GO:0030246">
    <property type="term" value="F:carbohydrate binding"/>
    <property type="evidence" value="ECO:0007669"/>
    <property type="project" value="UniProtKB-KW"/>
</dbReference>
<evidence type="ECO:0000256" key="2">
    <source>
        <dbReference type="ARBA" id="ARBA00022525"/>
    </source>
</evidence>
<evidence type="ECO:0000256" key="5">
    <source>
        <dbReference type="SAM" id="MobiDB-lite"/>
    </source>
</evidence>
<reference evidence="8 9" key="1">
    <citation type="submission" date="2024-03" db="EMBL/GenBank/DDBJ databases">
        <title>The genome assembly and annotation of the cricket Gryllus longicercus Weissman &amp; Gray.</title>
        <authorList>
            <person name="Szrajer S."/>
            <person name="Gray D."/>
            <person name="Ylla G."/>
        </authorList>
    </citation>
    <scope>NUCLEOTIDE SEQUENCE [LARGE SCALE GENOMIC DNA]</scope>
    <source>
        <strain evidence="8">DAG 2021-001</strain>
        <tissue evidence="8">Whole body minus gut</tissue>
    </source>
</reference>
<dbReference type="EMBL" id="JAZDUA010000103">
    <property type="protein sequence ID" value="KAK7867981.1"/>
    <property type="molecule type" value="Genomic_DNA"/>
</dbReference>
<organism evidence="8 9">
    <name type="scientific">Gryllus longicercus</name>
    <dbReference type="NCBI Taxonomy" id="2509291"/>
    <lineage>
        <taxon>Eukaryota</taxon>
        <taxon>Metazoa</taxon>
        <taxon>Ecdysozoa</taxon>
        <taxon>Arthropoda</taxon>
        <taxon>Hexapoda</taxon>
        <taxon>Insecta</taxon>
        <taxon>Pterygota</taxon>
        <taxon>Neoptera</taxon>
        <taxon>Polyneoptera</taxon>
        <taxon>Orthoptera</taxon>
        <taxon>Ensifera</taxon>
        <taxon>Gryllidea</taxon>
        <taxon>Grylloidea</taxon>
        <taxon>Gryllidae</taxon>
        <taxon>Gryllinae</taxon>
        <taxon>Gryllus</taxon>
    </lineage>
</organism>
<dbReference type="InterPro" id="IPR016187">
    <property type="entry name" value="CTDL_fold"/>
</dbReference>
<dbReference type="AlphaFoldDB" id="A0AAN9VQX9"/>
<evidence type="ECO:0000256" key="1">
    <source>
        <dbReference type="ARBA" id="ARBA00004613"/>
    </source>
</evidence>
<feature type="chain" id="PRO_5042819239" description="C-type lectin domain-containing protein" evidence="6">
    <location>
        <begin position="19"/>
        <end position="478"/>
    </location>
</feature>
<dbReference type="InterPro" id="IPR001304">
    <property type="entry name" value="C-type_lectin-like"/>
</dbReference>
<name>A0AAN9VQX9_9ORTH</name>
<evidence type="ECO:0000259" key="7">
    <source>
        <dbReference type="PROSITE" id="PS50041"/>
    </source>
</evidence>
<dbReference type="Gene3D" id="3.10.100.10">
    <property type="entry name" value="Mannose-Binding Protein A, subunit A"/>
    <property type="match status" value="3"/>
</dbReference>
<keyword evidence="4" id="KW-0430">Lectin</keyword>
<feature type="domain" description="C-type lectin" evidence="7">
    <location>
        <begin position="61"/>
        <end position="178"/>
    </location>
</feature>
<keyword evidence="3 6" id="KW-0732">Signal</keyword>
<dbReference type="Pfam" id="PF00059">
    <property type="entry name" value="Lectin_C"/>
    <property type="match status" value="2"/>
</dbReference>